<accession>A0ABC8WDW0</accession>
<evidence type="ECO:0000259" key="3">
    <source>
        <dbReference type="Pfam" id="PF24758"/>
    </source>
</evidence>
<dbReference type="SUPFAM" id="SSF52047">
    <property type="entry name" value="RNI-like"/>
    <property type="match status" value="1"/>
</dbReference>
<dbReference type="InterPro" id="IPR050232">
    <property type="entry name" value="FBL13/AtMIF1-like"/>
</dbReference>
<evidence type="ECO:0008006" key="6">
    <source>
        <dbReference type="Google" id="ProtNLM"/>
    </source>
</evidence>
<dbReference type="Pfam" id="PF24758">
    <property type="entry name" value="LRR_At5g56370"/>
    <property type="match status" value="1"/>
</dbReference>
<dbReference type="AlphaFoldDB" id="A0ABC8WDW0"/>
<feature type="domain" description="F-box" evidence="2">
    <location>
        <begin position="16"/>
        <end position="50"/>
    </location>
</feature>
<feature type="region of interest" description="Disordered" evidence="1">
    <location>
        <begin position="192"/>
        <end position="223"/>
    </location>
</feature>
<dbReference type="EMBL" id="OZ075122">
    <property type="protein sequence ID" value="CAL4907710.1"/>
    <property type="molecule type" value="Genomic_DNA"/>
</dbReference>
<dbReference type="Proteomes" id="UP001497457">
    <property type="component" value="Chromosome 12b"/>
</dbReference>
<dbReference type="Gene3D" id="1.20.1280.50">
    <property type="match status" value="1"/>
</dbReference>
<organism evidence="4 5">
    <name type="scientific">Urochloa decumbens</name>
    <dbReference type="NCBI Taxonomy" id="240449"/>
    <lineage>
        <taxon>Eukaryota</taxon>
        <taxon>Viridiplantae</taxon>
        <taxon>Streptophyta</taxon>
        <taxon>Embryophyta</taxon>
        <taxon>Tracheophyta</taxon>
        <taxon>Spermatophyta</taxon>
        <taxon>Magnoliopsida</taxon>
        <taxon>Liliopsida</taxon>
        <taxon>Poales</taxon>
        <taxon>Poaceae</taxon>
        <taxon>PACMAD clade</taxon>
        <taxon>Panicoideae</taxon>
        <taxon>Panicodae</taxon>
        <taxon>Paniceae</taxon>
        <taxon>Melinidinae</taxon>
        <taxon>Urochloa</taxon>
    </lineage>
</organism>
<name>A0ABC8WDW0_9POAL</name>
<evidence type="ECO:0000313" key="4">
    <source>
        <dbReference type="EMBL" id="CAL4907710.1"/>
    </source>
</evidence>
<dbReference type="InterPro" id="IPR036047">
    <property type="entry name" value="F-box-like_dom_sf"/>
</dbReference>
<dbReference type="InterPro" id="IPR001810">
    <property type="entry name" value="F-box_dom"/>
</dbReference>
<sequence>MMDRSQLESLAGGDHLSRLEDRVLGNILSFLPANEAARAALLSSRWRHVFAAVHTLSLEEPERLIPNPDPDSRRYSSSGPSPDPRAPPPFSVVVSAAIIARHQRRRRDAAPLRALRVATETYRAAGDSSTVDQWVSYAVHQAAPDGLDLGLRLRCRLPLCRHPYALRRVQYKAPDNVYGRAPDPDMVYGLHPRPPPWTPGLTGHGRHDPDDDDNGSVVSSDDDEPVLKPWQWVEPQYTVPRLLFSCAQLRSLSLGSCRLALPPTFTLPSLVTLLLSHVTDAGADVERLVAGCPRLADLTLEACDAVTALSVLGSTRLRRLALRCCHKLAAVAVDSSQLQAFEYRGAVPDATFLTLHGGAGMVAYCKDVPTRLPAFSSLRHLKMRGCLPDYDTGVMDAMSRILEHAPNLEVLSLAFHPQAHSWGGRQENSSISGEELLDAHHLSYDHPYSVVAMSEAMIPTCLKSRVREINLVHYHGGSVQRALAKFLLRNAPAVDKMWCEFAEGPMWTQVQLMREIKGWLINKSATTRFA</sequence>
<evidence type="ECO:0000256" key="1">
    <source>
        <dbReference type="SAM" id="MobiDB-lite"/>
    </source>
</evidence>
<dbReference type="Gene3D" id="3.80.10.10">
    <property type="entry name" value="Ribonuclease Inhibitor"/>
    <property type="match status" value="1"/>
</dbReference>
<dbReference type="PANTHER" id="PTHR31900">
    <property type="entry name" value="F-BOX/RNI SUPERFAMILY PROTEIN-RELATED"/>
    <property type="match status" value="1"/>
</dbReference>
<dbReference type="PANTHER" id="PTHR31900:SF30">
    <property type="entry name" value="SUPERFAMILY PROTEIN, PUTATIVE-RELATED"/>
    <property type="match status" value="1"/>
</dbReference>
<feature type="compositionally biased region" description="Acidic residues" evidence="1">
    <location>
        <begin position="210"/>
        <end position="223"/>
    </location>
</feature>
<reference evidence="4" key="1">
    <citation type="submission" date="2024-10" db="EMBL/GenBank/DDBJ databases">
        <authorList>
            <person name="Ryan C."/>
        </authorList>
    </citation>
    <scope>NUCLEOTIDE SEQUENCE [LARGE SCALE GENOMIC DNA]</scope>
</reference>
<dbReference type="SUPFAM" id="SSF81383">
    <property type="entry name" value="F-box domain"/>
    <property type="match status" value="1"/>
</dbReference>
<dbReference type="InterPro" id="IPR032675">
    <property type="entry name" value="LRR_dom_sf"/>
</dbReference>
<dbReference type="Pfam" id="PF00646">
    <property type="entry name" value="F-box"/>
    <property type="match status" value="1"/>
</dbReference>
<dbReference type="InterPro" id="IPR055411">
    <property type="entry name" value="LRR_FXL15/At3g58940/PEG3-like"/>
</dbReference>
<keyword evidence="5" id="KW-1185">Reference proteome</keyword>
<proteinExistence type="predicted"/>
<gene>
    <name evidence="4" type="ORF">URODEC1_LOCUS12651</name>
</gene>
<evidence type="ECO:0000259" key="2">
    <source>
        <dbReference type="Pfam" id="PF00646"/>
    </source>
</evidence>
<feature type="region of interest" description="Disordered" evidence="1">
    <location>
        <begin position="61"/>
        <end position="88"/>
    </location>
</feature>
<evidence type="ECO:0000313" key="5">
    <source>
        <dbReference type="Proteomes" id="UP001497457"/>
    </source>
</evidence>
<feature type="domain" description="F-box/LRR-repeat protein 15/At3g58940/PEG3-like LRR" evidence="3">
    <location>
        <begin position="234"/>
        <end position="340"/>
    </location>
</feature>
<protein>
    <recommendedName>
        <fullName evidence="6">F-box domain-containing protein</fullName>
    </recommendedName>
</protein>